<keyword evidence="16" id="KW-0325">Glycoprotein</keyword>
<feature type="region of interest" description="Disordered" evidence="18">
    <location>
        <begin position="957"/>
        <end position="992"/>
    </location>
</feature>
<feature type="compositionally biased region" description="Low complexity" evidence="18">
    <location>
        <begin position="473"/>
        <end position="499"/>
    </location>
</feature>
<dbReference type="InterPro" id="IPR052422">
    <property type="entry name" value="Auxin_Ser/Thr_Kinase"/>
</dbReference>
<evidence type="ECO:0000256" key="1">
    <source>
        <dbReference type="ARBA" id="ARBA00004162"/>
    </source>
</evidence>
<evidence type="ECO:0000256" key="5">
    <source>
        <dbReference type="ARBA" id="ARBA00022679"/>
    </source>
</evidence>
<dbReference type="InterPro" id="IPR032675">
    <property type="entry name" value="LRR_dom_sf"/>
</dbReference>
<evidence type="ECO:0000256" key="18">
    <source>
        <dbReference type="SAM" id="MobiDB-lite"/>
    </source>
</evidence>
<organism evidence="21 22">
    <name type="scientific">Saponaria officinalis</name>
    <name type="common">Common soapwort</name>
    <name type="synonym">Lychnis saponaria</name>
    <dbReference type="NCBI Taxonomy" id="3572"/>
    <lineage>
        <taxon>Eukaryota</taxon>
        <taxon>Viridiplantae</taxon>
        <taxon>Streptophyta</taxon>
        <taxon>Embryophyta</taxon>
        <taxon>Tracheophyta</taxon>
        <taxon>Spermatophyta</taxon>
        <taxon>Magnoliopsida</taxon>
        <taxon>eudicotyledons</taxon>
        <taxon>Gunneridae</taxon>
        <taxon>Pentapetalae</taxon>
        <taxon>Caryophyllales</taxon>
        <taxon>Caryophyllaceae</taxon>
        <taxon>Caryophylleae</taxon>
        <taxon>Saponaria</taxon>
    </lineage>
</organism>
<evidence type="ECO:0000256" key="8">
    <source>
        <dbReference type="ARBA" id="ARBA00022737"/>
    </source>
</evidence>
<keyword evidence="22" id="KW-1185">Reference proteome</keyword>
<dbReference type="GO" id="GO:0051707">
    <property type="term" value="P:response to other organism"/>
    <property type="evidence" value="ECO:0007669"/>
    <property type="project" value="UniProtKB-ARBA"/>
</dbReference>
<dbReference type="InterPro" id="IPR000719">
    <property type="entry name" value="Prot_kinase_dom"/>
</dbReference>
<keyword evidence="9 17" id="KW-0547">Nucleotide-binding</keyword>
<feature type="region of interest" description="Disordered" evidence="18">
    <location>
        <begin position="473"/>
        <end position="504"/>
    </location>
</feature>
<evidence type="ECO:0000256" key="7">
    <source>
        <dbReference type="ARBA" id="ARBA00022729"/>
    </source>
</evidence>
<evidence type="ECO:0000313" key="21">
    <source>
        <dbReference type="EMBL" id="KAK9734617.1"/>
    </source>
</evidence>
<dbReference type="SMART" id="SM00220">
    <property type="entry name" value="S_TKc"/>
    <property type="match status" value="1"/>
</dbReference>
<feature type="transmembrane region" description="Helical" evidence="19">
    <location>
        <begin position="534"/>
        <end position="559"/>
    </location>
</feature>
<keyword evidence="4" id="KW-0433">Leucine-rich repeat</keyword>
<feature type="binding site" evidence="17">
    <location>
        <position position="671"/>
    </location>
    <ligand>
        <name>ATP</name>
        <dbReference type="ChEBI" id="CHEBI:30616"/>
    </ligand>
</feature>
<keyword evidence="13 19" id="KW-0472">Membrane</keyword>
<evidence type="ECO:0000256" key="4">
    <source>
        <dbReference type="ARBA" id="ARBA00022614"/>
    </source>
</evidence>
<keyword evidence="14" id="KW-1015">Disulfide bond</keyword>
<dbReference type="FunFam" id="3.80.10.10:FF:000129">
    <property type="entry name" value="Leucine-rich repeat receptor-like kinase"/>
    <property type="match status" value="1"/>
</dbReference>
<sequence>MQKDHIFQCYTFLGFCLISVIFCKTDSNDLRILNEFKNGLKNPEILQWPNKDEDDDPCGNKWKNVYCSGDRVTQIQVQNLGIIGTLPMDFNQLTKLENLGFQRNKFHGKLPSFSGLSELKYAFLDYNNFDEIPLDFFDGLINIQVLALDNNPLNFSTGGWNLPNNVGKLTQLVNFSSMSSNLVGDLPEFLGFLPNLNALKLANNNLSGFLPLSFNQSLLQILWLNNQVGEGFSGPIDVIAKMPYLSQVWLHGNRFTGTIPTDIGNLTSLRDLNLNGNRLVGVIPDGLASLELDKLDISNNMLMGAIPKFKSVNVSYHSNSFCQSIPGVLCSPQVNALIDFLSGVNYPSSIASEWSGNNPCEGPWLGVSCDSNSDIIVLNLPNRRLNGTLNPSIGSLGSLRQIRLGGNHLTRQIPVDLTKLKSLTLLDVSDNDLSPPIPKFRAGVSLLTVGNPLLVPHHSVVIAPVISPPHVSTPHVSSPSPTVQSPISSTLSGPSRGSVGPPPFIRRHFPGLGSKHSSGSSPHGQTQLGKSKRFTFVILVAAIVAVVLLGVLMIVFYVFCCKKKNKATVETPGSVVAHPKDPDNLDDVVKVAISRNDTGSVFTRTASSSGSGDSNSGVTNSHLIESGNLVISVQVLRKVTNNFTEENLLGRGGFGSVYKGELGDGTKIAVKRMEAGVINSKQLDEFQAEIAVLSKVRHRHLVSLFGYATEGNERLLVYEYLPEGALSKHLFHWKSCDIEPLSWKTRLSIALDVARGMEYLHTLAQQSFIHRDLKSSNILLDEKFRAKVSDFGLVKLAPDKEKSVATRLAGTFGYLAPEYAVTGKITTKVDVFSYGVVLMELLTGLVALDEDRSEETRYLAEWFGRIKSNTDHLLSAIDPALNIKEDAFESITIIADLAGHCTARDPNHRPDMGHAVSVLTPLVDKWKPFFDETEDYLGIDYSQPLKEMLQVWQKERGESKDNSCCTSLDDSRGSIPAKPTGFADSFTSADAR</sequence>
<dbReference type="EMBL" id="JBDFQZ010000004">
    <property type="protein sequence ID" value="KAK9734617.1"/>
    <property type="molecule type" value="Genomic_DNA"/>
</dbReference>
<evidence type="ECO:0000256" key="15">
    <source>
        <dbReference type="ARBA" id="ARBA00023170"/>
    </source>
</evidence>
<comment type="caution">
    <text evidence="21">The sequence shown here is derived from an EMBL/GenBank/DDBJ whole genome shotgun (WGS) entry which is preliminary data.</text>
</comment>
<keyword evidence="12 19" id="KW-1133">Transmembrane helix</keyword>
<comment type="subcellular location">
    <subcellularLocation>
        <location evidence="1">Cell membrane</location>
        <topology evidence="1">Single-pass membrane protein</topology>
    </subcellularLocation>
</comment>
<keyword evidence="8" id="KW-0677">Repeat</keyword>
<evidence type="ECO:0000256" key="19">
    <source>
        <dbReference type="SAM" id="Phobius"/>
    </source>
</evidence>
<dbReference type="Pfam" id="PF00560">
    <property type="entry name" value="LRR_1"/>
    <property type="match status" value="2"/>
</dbReference>
<dbReference type="InterPro" id="IPR008271">
    <property type="entry name" value="Ser/Thr_kinase_AS"/>
</dbReference>
<dbReference type="Gene3D" id="1.10.510.10">
    <property type="entry name" value="Transferase(Phosphotransferase) domain 1"/>
    <property type="match status" value="1"/>
</dbReference>
<evidence type="ECO:0000313" key="22">
    <source>
        <dbReference type="Proteomes" id="UP001443914"/>
    </source>
</evidence>
<dbReference type="Proteomes" id="UP001443914">
    <property type="component" value="Unassembled WGS sequence"/>
</dbReference>
<keyword evidence="7" id="KW-0732">Signal</keyword>
<dbReference type="Gene3D" id="3.80.10.10">
    <property type="entry name" value="Ribonuclease Inhibitor"/>
    <property type="match status" value="2"/>
</dbReference>
<dbReference type="SMART" id="SM00369">
    <property type="entry name" value="LRR_TYP"/>
    <property type="match status" value="5"/>
</dbReference>
<evidence type="ECO:0000256" key="11">
    <source>
        <dbReference type="ARBA" id="ARBA00022840"/>
    </source>
</evidence>
<evidence type="ECO:0000256" key="2">
    <source>
        <dbReference type="ARBA" id="ARBA00008684"/>
    </source>
</evidence>
<dbReference type="CDD" id="cd14066">
    <property type="entry name" value="STKc_IRAK"/>
    <property type="match status" value="1"/>
</dbReference>
<dbReference type="GO" id="GO:0005886">
    <property type="term" value="C:plasma membrane"/>
    <property type="evidence" value="ECO:0007669"/>
    <property type="project" value="UniProtKB-SubCell"/>
</dbReference>
<evidence type="ECO:0000256" key="16">
    <source>
        <dbReference type="ARBA" id="ARBA00023180"/>
    </source>
</evidence>
<accession>A0AAW1LL61</accession>
<proteinExistence type="inferred from homology"/>
<evidence type="ECO:0000256" key="9">
    <source>
        <dbReference type="ARBA" id="ARBA00022741"/>
    </source>
</evidence>
<dbReference type="InterPro" id="IPR003591">
    <property type="entry name" value="Leu-rich_rpt_typical-subtyp"/>
</dbReference>
<dbReference type="FunFam" id="3.80.10.10:FF:000190">
    <property type="entry name" value="Receptor-like kinase TMK4"/>
    <property type="match status" value="1"/>
</dbReference>
<keyword evidence="3" id="KW-1003">Cell membrane</keyword>
<comment type="similarity">
    <text evidence="2">Belongs to the protein kinase superfamily. Ser/Thr protein kinase family.</text>
</comment>
<dbReference type="PROSITE" id="PS00108">
    <property type="entry name" value="PROTEIN_KINASE_ST"/>
    <property type="match status" value="1"/>
</dbReference>
<evidence type="ECO:0000256" key="13">
    <source>
        <dbReference type="ARBA" id="ARBA00023136"/>
    </source>
</evidence>
<dbReference type="FunFam" id="1.10.510.10:FF:000468">
    <property type="entry name" value="PTI1-like tyrosine-protein kinase 3"/>
    <property type="match status" value="1"/>
</dbReference>
<keyword evidence="5" id="KW-0808">Transferase</keyword>
<evidence type="ECO:0000256" key="6">
    <source>
        <dbReference type="ARBA" id="ARBA00022692"/>
    </source>
</evidence>
<dbReference type="InterPro" id="IPR013210">
    <property type="entry name" value="LRR_N_plant-typ"/>
</dbReference>
<dbReference type="InterPro" id="IPR001611">
    <property type="entry name" value="Leu-rich_rpt"/>
</dbReference>
<dbReference type="InterPro" id="IPR011009">
    <property type="entry name" value="Kinase-like_dom_sf"/>
</dbReference>
<dbReference type="InterPro" id="IPR017441">
    <property type="entry name" value="Protein_kinase_ATP_BS"/>
</dbReference>
<reference evidence="21" key="1">
    <citation type="submission" date="2024-03" db="EMBL/GenBank/DDBJ databases">
        <title>WGS assembly of Saponaria officinalis var. Norfolk2.</title>
        <authorList>
            <person name="Jenkins J."/>
            <person name="Shu S."/>
            <person name="Grimwood J."/>
            <person name="Barry K."/>
            <person name="Goodstein D."/>
            <person name="Schmutz J."/>
            <person name="Leebens-Mack J."/>
            <person name="Osbourn A."/>
        </authorList>
    </citation>
    <scope>NUCLEOTIDE SEQUENCE [LARGE SCALE GENOMIC DNA]</scope>
    <source>
        <strain evidence="21">JIC</strain>
    </source>
</reference>
<evidence type="ECO:0000256" key="10">
    <source>
        <dbReference type="ARBA" id="ARBA00022777"/>
    </source>
</evidence>
<dbReference type="Pfam" id="PF00069">
    <property type="entry name" value="Pkinase"/>
    <property type="match status" value="1"/>
</dbReference>
<evidence type="ECO:0000256" key="3">
    <source>
        <dbReference type="ARBA" id="ARBA00022475"/>
    </source>
</evidence>
<keyword evidence="15" id="KW-0675">Receptor</keyword>
<feature type="domain" description="Protein kinase" evidence="20">
    <location>
        <begin position="643"/>
        <end position="930"/>
    </location>
</feature>
<keyword evidence="10" id="KW-0418">Kinase</keyword>
<dbReference type="PANTHER" id="PTHR47986">
    <property type="entry name" value="OSJNBA0070M12.3 PROTEIN"/>
    <property type="match status" value="1"/>
</dbReference>
<dbReference type="GO" id="GO:0004672">
    <property type="term" value="F:protein kinase activity"/>
    <property type="evidence" value="ECO:0007669"/>
    <property type="project" value="InterPro"/>
</dbReference>
<dbReference type="AlphaFoldDB" id="A0AAW1LL61"/>
<dbReference type="PROSITE" id="PS00107">
    <property type="entry name" value="PROTEIN_KINASE_ATP"/>
    <property type="match status" value="1"/>
</dbReference>
<name>A0AAW1LL61_SAPOF</name>
<dbReference type="GO" id="GO:0005524">
    <property type="term" value="F:ATP binding"/>
    <property type="evidence" value="ECO:0007669"/>
    <property type="project" value="UniProtKB-UniRule"/>
</dbReference>
<evidence type="ECO:0000256" key="12">
    <source>
        <dbReference type="ARBA" id="ARBA00022989"/>
    </source>
</evidence>
<evidence type="ECO:0000256" key="14">
    <source>
        <dbReference type="ARBA" id="ARBA00023157"/>
    </source>
</evidence>
<dbReference type="Gene3D" id="3.30.200.20">
    <property type="entry name" value="Phosphorylase Kinase, domain 1"/>
    <property type="match status" value="1"/>
</dbReference>
<keyword evidence="11 17" id="KW-0067">ATP-binding</keyword>
<protein>
    <recommendedName>
        <fullName evidence="20">Protein kinase domain-containing protein</fullName>
    </recommendedName>
</protein>
<dbReference type="FunFam" id="3.30.200.20:FF:000226">
    <property type="entry name" value="receptor protein kinase TMK1"/>
    <property type="match status" value="1"/>
</dbReference>
<dbReference type="PROSITE" id="PS50011">
    <property type="entry name" value="PROTEIN_KINASE_DOM"/>
    <property type="match status" value="1"/>
</dbReference>
<gene>
    <name evidence="21" type="ORF">RND81_04G152200</name>
</gene>
<evidence type="ECO:0000256" key="17">
    <source>
        <dbReference type="PROSITE-ProRule" id="PRU10141"/>
    </source>
</evidence>
<evidence type="ECO:0000259" key="20">
    <source>
        <dbReference type="PROSITE" id="PS50011"/>
    </source>
</evidence>
<dbReference type="PANTHER" id="PTHR47986:SF1">
    <property type="entry name" value="OS04G0685900 PROTEIN"/>
    <property type="match status" value="1"/>
</dbReference>
<keyword evidence="6 19" id="KW-0812">Transmembrane</keyword>
<dbReference type="SUPFAM" id="SSF56112">
    <property type="entry name" value="Protein kinase-like (PK-like)"/>
    <property type="match status" value="1"/>
</dbReference>
<dbReference type="SUPFAM" id="SSF52058">
    <property type="entry name" value="L domain-like"/>
    <property type="match status" value="1"/>
</dbReference>
<dbReference type="Pfam" id="PF08263">
    <property type="entry name" value="LRRNT_2"/>
    <property type="match status" value="2"/>
</dbReference>